<dbReference type="Proteomes" id="UP000239907">
    <property type="component" value="Unassembled WGS sequence"/>
</dbReference>
<evidence type="ECO:0000313" key="1">
    <source>
        <dbReference type="EMBL" id="PQJ27407.1"/>
    </source>
</evidence>
<reference evidence="1 2" key="1">
    <citation type="submission" date="2016-12" db="EMBL/GenBank/DDBJ databases">
        <title>Study of bacterial adaptation to deep sea.</title>
        <authorList>
            <person name="Song J."/>
            <person name="Yoshizawa S."/>
            <person name="Kogure K."/>
        </authorList>
    </citation>
    <scope>NUCLEOTIDE SEQUENCE [LARGE SCALE GENOMIC DNA]</scope>
    <source>
        <strain evidence="1 2">SAORIC-165</strain>
    </source>
</reference>
<evidence type="ECO:0000313" key="2">
    <source>
        <dbReference type="Proteomes" id="UP000239907"/>
    </source>
</evidence>
<proteinExistence type="predicted"/>
<protein>
    <submittedName>
        <fullName evidence="1">Uncharacterized protein</fullName>
    </submittedName>
</protein>
<name>A0A2S7TYS2_9BACT</name>
<dbReference type="EMBL" id="MQWA01000001">
    <property type="protein sequence ID" value="PQJ27407.1"/>
    <property type="molecule type" value="Genomic_DNA"/>
</dbReference>
<accession>A0A2S7TYS2</accession>
<keyword evidence="2" id="KW-1185">Reference proteome</keyword>
<dbReference type="AlphaFoldDB" id="A0A2S7TYS2"/>
<organism evidence="1 2">
    <name type="scientific">Rubritalea profundi</name>
    <dbReference type="NCBI Taxonomy" id="1658618"/>
    <lineage>
        <taxon>Bacteria</taxon>
        <taxon>Pseudomonadati</taxon>
        <taxon>Verrucomicrobiota</taxon>
        <taxon>Verrucomicrobiia</taxon>
        <taxon>Verrucomicrobiales</taxon>
        <taxon>Rubritaleaceae</taxon>
        <taxon>Rubritalea</taxon>
    </lineage>
</organism>
<comment type="caution">
    <text evidence="1">The sequence shown here is derived from an EMBL/GenBank/DDBJ whole genome shotgun (WGS) entry which is preliminary data.</text>
</comment>
<sequence length="179" mass="19935">MFRHPLLQSLIFSSLLIGAKIQAEGGKIYPLLKTHSGQQFSEVKVLQVEPDSITIMHKDGGCRLKVEDLPTALQQELGISYNDSAITYREKRNSERSVAQKSAQIAHDIAARKRQRAMISRIVEQQEQELSQVTKVKVVKKHADGYLCKVVSPITIDVTQQITTTLGGRKTIVVGKKTV</sequence>
<dbReference type="RefSeq" id="WP_105041890.1">
    <property type="nucleotide sequence ID" value="NZ_MQWA01000001.1"/>
</dbReference>
<gene>
    <name evidence="1" type="ORF">BSZ32_02105</name>
</gene>